<evidence type="ECO:0000256" key="7">
    <source>
        <dbReference type="SAM" id="Phobius"/>
    </source>
</evidence>
<gene>
    <name evidence="8" type="ORF">ABIC55_002075</name>
</gene>
<dbReference type="Proteomes" id="UP001549104">
    <property type="component" value="Unassembled WGS sequence"/>
</dbReference>
<evidence type="ECO:0000256" key="4">
    <source>
        <dbReference type="ARBA" id="ARBA00022692"/>
    </source>
</evidence>
<feature type="transmembrane region" description="Helical" evidence="7">
    <location>
        <begin position="169"/>
        <end position="190"/>
    </location>
</feature>
<dbReference type="Gene3D" id="1.20.1250.20">
    <property type="entry name" value="MFS general substrate transporter like domains"/>
    <property type="match status" value="1"/>
</dbReference>
<dbReference type="InterPro" id="IPR036259">
    <property type="entry name" value="MFS_trans_sf"/>
</dbReference>
<feature type="transmembrane region" description="Helical" evidence="7">
    <location>
        <begin position="20"/>
        <end position="44"/>
    </location>
</feature>
<comment type="subcellular location">
    <subcellularLocation>
        <location evidence="1">Cell membrane</location>
        <topology evidence="1">Multi-pass membrane protein</topology>
    </subcellularLocation>
</comment>
<dbReference type="EMBL" id="JBEPME010000002">
    <property type="protein sequence ID" value="MET3656988.1"/>
    <property type="molecule type" value="Genomic_DNA"/>
</dbReference>
<accession>A0ABV2KAG0</accession>
<keyword evidence="5 7" id="KW-1133">Transmembrane helix</keyword>
<dbReference type="SUPFAM" id="SSF103473">
    <property type="entry name" value="MFS general substrate transporter"/>
    <property type="match status" value="1"/>
</dbReference>
<dbReference type="CDD" id="cd06173">
    <property type="entry name" value="MFS_MefA_like"/>
    <property type="match status" value="1"/>
</dbReference>
<evidence type="ECO:0000256" key="3">
    <source>
        <dbReference type="ARBA" id="ARBA00022475"/>
    </source>
</evidence>
<evidence type="ECO:0000256" key="1">
    <source>
        <dbReference type="ARBA" id="ARBA00004651"/>
    </source>
</evidence>
<sequence>MSMMNSGSFLIGPALAGVLIALFGTTWCVILNAVTFFFCAFCIARLPDVENENLNQREPITLKILISDWQVVKGFIKQDPYFMKVYLLFQTSLMIAFALDSQEVTFIKQDLAQSDQLYGLIVSIAGVGALIGAAASAAFAKRFSLQLYLGIGMVLTAVGYLLFYSTVDFLTATVAFIFLGFFMAFCNAGYDTFYQKNVPTAIMGRFGSLASMLQSFMQIVFTFTLGLMSEWFSLQTAAIGFASIAVVMTLLLCIQVFSQRHKHYYEEAD</sequence>
<keyword evidence="3" id="KW-1003">Cell membrane</keyword>
<keyword evidence="2" id="KW-0813">Transport</keyword>
<organism evidence="8 9">
    <name type="scientific">Sporosarcina psychrophila</name>
    <name type="common">Bacillus psychrophilus</name>
    <dbReference type="NCBI Taxonomy" id="1476"/>
    <lineage>
        <taxon>Bacteria</taxon>
        <taxon>Bacillati</taxon>
        <taxon>Bacillota</taxon>
        <taxon>Bacilli</taxon>
        <taxon>Bacillales</taxon>
        <taxon>Caryophanaceae</taxon>
        <taxon>Sporosarcina</taxon>
    </lineage>
</organism>
<feature type="transmembrane region" description="Helical" evidence="7">
    <location>
        <begin position="231"/>
        <end position="254"/>
    </location>
</feature>
<dbReference type="Pfam" id="PF07690">
    <property type="entry name" value="MFS_1"/>
    <property type="match status" value="1"/>
</dbReference>
<evidence type="ECO:0000256" key="2">
    <source>
        <dbReference type="ARBA" id="ARBA00022448"/>
    </source>
</evidence>
<feature type="transmembrane region" description="Helical" evidence="7">
    <location>
        <begin position="147"/>
        <end position="163"/>
    </location>
</feature>
<dbReference type="PANTHER" id="PTHR43266">
    <property type="entry name" value="MACROLIDE-EFFLUX PROTEIN"/>
    <property type="match status" value="1"/>
</dbReference>
<proteinExistence type="predicted"/>
<keyword evidence="4 7" id="KW-0812">Transmembrane</keyword>
<name>A0ABV2KAG0_SPOPS</name>
<keyword evidence="6 7" id="KW-0472">Membrane</keyword>
<reference evidence="8 9" key="1">
    <citation type="submission" date="2024-06" db="EMBL/GenBank/DDBJ databases">
        <title>Sorghum-associated microbial communities from plants grown in Nebraska, USA.</title>
        <authorList>
            <person name="Schachtman D."/>
        </authorList>
    </citation>
    <scope>NUCLEOTIDE SEQUENCE [LARGE SCALE GENOMIC DNA]</scope>
    <source>
        <strain evidence="8 9">1288</strain>
    </source>
</reference>
<evidence type="ECO:0000313" key="9">
    <source>
        <dbReference type="Proteomes" id="UP001549104"/>
    </source>
</evidence>
<keyword evidence="9" id="KW-1185">Reference proteome</keyword>
<evidence type="ECO:0000256" key="5">
    <source>
        <dbReference type="ARBA" id="ARBA00022989"/>
    </source>
</evidence>
<protein>
    <submittedName>
        <fullName evidence="8">MFS family permease</fullName>
    </submittedName>
</protein>
<comment type="caution">
    <text evidence="8">The sequence shown here is derived from an EMBL/GenBank/DDBJ whole genome shotgun (WGS) entry which is preliminary data.</text>
</comment>
<dbReference type="InterPro" id="IPR011701">
    <property type="entry name" value="MFS"/>
</dbReference>
<feature type="transmembrane region" description="Helical" evidence="7">
    <location>
        <begin position="119"/>
        <end position="140"/>
    </location>
</feature>
<evidence type="ECO:0000313" key="8">
    <source>
        <dbReference type="EMBL" id="MET3656988.1"/>
    </source>
</evidence>
<dbReference type="RefSeq" id="WP_354313057.1">
    <property type="nucleotide sequence ID" value="NZ_JBEPME010000002.1"/>
</dbReference>
<feature type="transmembrane region" description="Helical" evidence="7">
    <location>
        <begin position="202"/>
        <end position="225"/>
    </location>
</feature>
<dbReference type="PANTHER" id="PTHR43266:SF2">
    <property type="entry name" value="MAJOR FACILITATOR SUPERFAMILY (MFS) PROFILE DOMAIN-CONTAINING PROTEIN"/>
    <property type="match status" value="1"/>
</dbReference>
<evidence type="ECO:0000256" key="6">
    <source>
        <dbReference type="ARBA" id="ARBA00023136"/>
    </source>
</evidence>
<feature type="transmembrane region" description="Helical" evidence="7">
    <location>
        <begin position="81"/>
        <end position="99"/>
    </location>
</feature>